<dbReference type="PROSITE" id="PS00211">
    <property type="entry name" value="ABC_TRANSPORTER_1"/>
    <property type="match status" value="1"/>
</dbReference>
<keyword evidence="9 11" id="KW-0472">Membrane</keyword>
<sequence>MFKKSNKGAPAPPVDLHNPHNRHSGNSSSNALVYASTGDHTHIPMEHLNDPKSNGSDPHLHQHDPLPPAVDFSKVSPTARYQFRALARRALSYHARQRTSNICCLVIWPILLVVLCLIFTLIGGEQLNKASKFAAFCVNDADPLTSRTLELRKLPPGPDGSKRVPAAWYPPNLWYSYSSNPLPCVRWFGDSFPKKAPYENTTAAGAAQPDSYYTPSPVDGWFDFPATREAWAKKGMNSDYNSGSIAFFDFNSINQTVYISAASSQVSQAVGVPPKLTPKFESPVWPPTNASIVYTVNSTGPNSNAGSGLLGSIPVRFANSQMYFQNASNPKGPSAVAYVYSPQAFMVMKDQAAASEAIADMIVKMATKSNYMDYKNMPFGALHFEAVDTASAKIKASMQFGQGPSEQMNDITPPSGLRQMITITQMTNSIVKTKFAGKFAISQGLRALPLEWDDSIMHGYVLNQMSLRLFPFALSFLLPTFVSVLVQEKEDRHRMMMAMNGLKSGAYYTAHYAEFMTMQLILSLFFCLTCAAISSQVILRTNPIIIIVVLVLWAHVQTTLGFLFGSLFSKTRRATLIVYFFVAISCIMGAVTDTIFKDGIPMAWYIHPSFAFFNIINEAISHASRINGMAPLVWADFAPGRPLFTCVMLLAGESFLFLILTFYIDAVAPSEYGVQKPWHFPVSDFFKKSNSSADPESHQASHHQSSPRNDDVLEGGDADVYAERERVQTSYDPATTPLIINNLYHCYRGKVEAALKGMSFGVENNTVLGLLGPNGAGKSTMIHLLTGLYSPTSGTAHVAGANIRTDMSTVHARIGVCPQHDILWGDLTVADHLLFYARLRGIPPSLEKQAIEYAVASVSLTKFRDRQVKGLSGGEKRRVSIAIALLGDNRVIFLDEPSTGLDPHVRRVIWDIVNRVKVGRTVVLTTHSMEEADILSDRIAIMTSGRLRCVGTSLHLKDLYGSGFRLNISSKPGRLEEACESIERQVLSGLNYKRIDKFTNATTFEFELQDQNQNQSQNQHQQGARRNNRDGFGQQDRGQLSSIFALLSQVARFPAIEDWGLSQTTLEDVFVKIVTQGDTDLAMPTVVSS</sequence>
<feature type="transmembrane region" description="Helical" evidence="11">
    <location>
        <begin position="642"/>
        <end position="664"/>
    </location>
</feature>
<name>A0AAD4DLF7_9FUNG</name>
<dbReference type="SMART" id="SM00382">
    <property type="entry name" value="AAA"/>
    <property type="match status" value="1"/>
</dbReference>
<accession>A0AAD4DLF7</accession>
<dbReference type="FunFam" id="3.40.50.300:FF:000665">
    <property type="entry name" value="ABC transporter A family member 2"/>
    <property type="match status" value="1"/>
</dbReference>
<evidence type="ECO:0000256" key="10">
    <source>
        <dbReference type="SAM" id="MobiDB-lite"/>
    </source>
</evidence>
<evidence type="ECO:0000256" key="7">
    <source>
        <dbReference type="ARBA" id="ARBA00022840"/>
    </source>
</evidence>
<feature type="transmembrane region" description="Helical" evidence="11">
    <location>
        <begin position="544"/>
        <end position="564"/>
    </location>
</feature>
<comment type="caution">
    <text evidence="13">The sequence shown here is derived from an EMBL/GenBank/DDBJ whole genome shotgun (WGS) entry which is preliminary data.</text>
</comment>
<dbReference type="Pfam" id="PF00005">
    <property type="entry name" value="ABC_tran"/>
    <property type="match status" value="1"/>
</dbReference>
<keyword evidence="3" id="KW-0813">Transport</keyword>
<feature type="transmembrane region" description="Helical" evidence="11">
    <location>
        <begin position="602"/>
        <end position="621"/>
    </location>
</feature>
<dbReference type="InterPro" id="IPR003593">
    <property type="entry name" value="AAA+_ATPase"/>
</dbReference>
<dbReference type="AlphaFoldDB" id="A0AAD4DLF7"/>
<dbReference type="InterPro" id="IPR027417">
    <property type="entry name" value="P-loop_NTPase"/>
</dbReference>
<keyword evidence="4 11" id="KW-0812">Transmembrane</keyword>
<dbReference type="InterPro" id="IPR026082">
    <property type="entry name" value="ABCA"/>
</dbReference>
<keyword evidence="6" id="KW-0547">Nucleotide-binding</keyword>
<dbReference type="GO" id="GO:0005319">
    <property type="term" value="F:lipid transporter activity"/>
    <property type="evidence" value="ECO:0007669"/>
    <property type="project" value="TreeGrafter"/>
</dbReference>
<keyword evidence="5" id="KW-0677">Repeat</keyword>
<keyword evidence="8 11" id="KW-1133">Transmembrane helix</keyword>
<comment type="subcellular location">
    <subcellularLocation>
        <location evidence="1">Membrane</location>
        <topology evidence="1">Multi-pass membrane protein</topology>
    </subcellularLocation>
</comment>
<feature type="region of interest" description="Disordered" evidence="10">
    <location>
        <begin position="1011"/>
        <end position="1032"/>
    </location>
</feature>
<feature type="transmembrane region" description="Helical" evidence="11">
    <location>
        <begin position="520"/>
        <end position="538"/>
    </location>
</feature>
<dbReference type="PROSITE" id="PS50893">
    <property type="entry name" value="ABC_TRANSPORTER_2"/>
    <property type="match status" value="1"/>
</dbReference>
<dbReference type="PANTHER" id="PTHR19229:SF36">
    <property type="entry name" value="ATP-BINDING CASSETTE SUB-FAMILY A MEMBER 2"/>
    <property type="match status" value="1"/>
</dbReference>
<evidence type="ECO:0000256" key="2">
    <source>
        <dbReference type="ARBA" id="ARBA00008869"/>
    </source>
</evidence>
<evidence type="ECO:0000313" key="14">
    <source>
        <dbReference type="Proteomes" id="UP001194580"/>
    </source>
</evidence>
<evidence type="ECO:0000256" key="9">
    <source>
        <dbReference type="ARBA" id="ARBA00023136"/>
    </source>
</evidence>
<dbReference type="Pfam" id="PF12698">
    <property type="entry name" value="ABC2_membrane_3"/>
    <property type="match status" value="1"/>
</dbReference>
<feature type="compositionally biased region" description="Low complexity" evidence="10">
    <location>
        <begin position="1011"/>
        <end position="1022"/>
    </location>
</feature>
<dbReference type="GO" id="GO:0016020">
    <property type="term" value="C:membrane"/>
    <property type="evidence" value="ECO:0007669"/>
    <property type="project" value="UniProtKB-SubCell"/>
</dbReference>
<evidence type="ECO:0000256" key="8">
    <source>
        <dbReference type="ARBA" id="ARBA00022989"/>
    </source>
</evidence>
<gene>
    <name evidence="13" type="ORF">BGZ95_005618</name>
</gene>
<protein>
    <recommendedName>
        <fullName evidence="12">ABC transporter domain-containing protein</fullName>
    </recommendedName>
</protein>
<organism evidence="13 14">
    <name type="scientific">Linnemannia exigua</name>
    <dbReference type="NCBI Taxonomy" id="604196"/>
    <lineage>
        <taxon>Eukaryota</taxon>
        <taxon>Fungi</taxon>
        <taxon>Fungi incertae sedis</taxon>
        <taxon>Mucoromycota</taxon>
        <taxon>Mortierellomycotina</taxon>
        <taxon>Mortierellomycetes</taxon>
        <taxon>Mortierellales</taxon>
        <taxon>Mortierellaceae</taxon>
        <taxon>Linnemannia</taxon>
    </lineage>
</organism>
<dbReference type="SUPFAM" id="SSF52540">
    <property type="entry name" value="P-loop containing nucleoside triphosphate hydrolases"/>
    <property type="match status" value="1"/>
</dbReference>
<evidence type="ECO:0000256" key="4">
    <source>
        <dbReference type="ARBA" id="ARBA00022692"/>
    </source>
</evidence>
<dbReference type="PANTHER" id="PTHR19229">
    <property type="entry name" value="ATP-BINDING CASSETTE TRANSPORTER SUBFAMILY A ABCA"/>
    <property type="match status" value="1"/>
</dbReference>
<proteinExistence type="inferred from homology"/>
<keyword evidence="7" id="KW-0067">ATP-binding</keyword>
<feature type="region of interest" description="Disordered" evidence="10">
    <location>
        <begin position="690"/>
        <end position="714"/>
    </location>
</feature>
<evidence type="ECO:0000313" key="13">
    <source>
        <dbReference type="EMBL" id="KAG0281248.1"/>
    </source>
</evidence>
<evidence type="ECO:0000256" key="6">
    <source>
        <dbReference type="ARBA" id="ARBA00022741"/>
    </source>
</evidence>
<feature type="transmembrane region" description="Helical" evidence="11">
    <location>
        <begin position="465"/>
        <end position="486"/>
    </location>
</feature>
<evidence type="ECO:0000256" key="5">
    <source>
        <dbReference type="ARBA" id="ARBA00022737"/>
    </source>
</evidence>
<feature type="compositionally biased region" description="Basic and acidic residues" evidence="10">
    <location>
        <begin position="39"/>
        <end position="50"/>
    </location>
</feature>
<comment type="similarity">
    <text evidence="2">Belongs to the ABC transporter superfamily. ABCA family.</text>
</comment>
<dbReference type="CDD" id="cd03263">
    <property type="entry name" value="ABC_subfamily_A"/>
    <property type="match status" value="1"/>
</dbReference>
<keyword evidence="14" id="KW-1185">Reference proteome</keyword>
<dbReference type="GO" id="GO:0005524">
    <property type="term" value="F:ATP binding"/>
    <property type="evidence" value="ECO:0007669"/>
    <property type="project" value="UniProtKB-KW"/>
</dbReference>
<feature type="domain" description="ABC transporter" evidence="12">
    <location>
        <begin position="738"/>
        <end position="969"/>
    </location>
</feature>
<feature type="region of interest" description="Disordered" evidence="10">
    <location>
        <begin position="1"/>
        <end position="71"/>
    </location>
</feature>
<evidence type="ECO:0000259" key="12">
    <source>
        <dbReference type="PROSITE" id="PS50893"/>
    </source>
</evidence>
<dbReference type="InterPro" id="IPR013525">
    <property type="entry name" value="ABC2_TM"/>
</dbReference>
<feature type="transmembrane region" description="Helical" evidence="11">
    <location>
        <begin position="576"/>
        <end position="596"/>
    </location>
</feature>
<dbReference type="InterPro" id="IPR017871">
    <property type="entry name" value="ABC_transporter-like_CS"/>
</dbReference>
<feature type="transmembrane region" description="Helical" evidence="11">
    <location>
        <begin position="102"/>
        <end position="122"/>
    </location>
</feature>
<dbReference type="EMBL" id="JAAAIL010000026">
    <property type="protein sequence ID" value="KAG0281248.1"/>
    <property type="molecule type" value="Genomic_DNA"/>
</dbReference>
<reference evidence="13" key="1">
    <citation type="journal article" date="2020" name="Fungal Divers.">
        <title>Resolving the Mortierellaceae phylogeny through synthesis of multi-gene phylogenetics and phylogenomics.</title>
        <authorList>
            <person name="Vandepol N."/>
            <person name="Liber J."/>
            <person name="Desiro A."/>
            <person name="Na H."/>
            <person name="Kennedy M."/>
            <person name="Barry K."/>
            <person name="Grigoriev I.V."/>
            <person name="Miller A.N."/>
            <person name="O'Donnell K."/>
            <person name="Stajich J.E."/>
            <person name="Bonito G."/>
        </authorList>
    </citation>
    <scope>NUCLEOTIDE SEQUENCE</scope>
    <source>
        <strain evidence="13">NRRL 28262</strain>
    </source>
</reference>
<dbReference type="GO" id="GO:0016887">
    <property type="term" value="F:ATP hydrolysis activity"/>
    <property type="evidence" value="ECO:0007669"/>
    <property type="project" value="InterPro"/>
</dbReference>
<dbReference type="Proteomes" id="UP001194580">
    <property type="component" value="Unassembled WGS sequence"/>
</dbReference>
<evidence type="ECO:0000256" key="3">
    <source>
        <dbReference type="ARBA" id="ARBA00022448"/>
    </source>
</evidence>
<dbReference type="Gene3D" id="3.40.50.300">
    <property type="entry name" value="P-loop containing nucleotide triphosphate hydrolases"/>
    <property type="match status" value="1"/>
</dbReference>
<evidence type="ECO:0000256" key="11">
    <source>
        <dbReference type="SAM" id="Phobius"/>
    </source>
</evidence>
<evidence type="ECO:0000256" key="1">
    <source>
        <dbReference type="ARBA" id="ARBA00004141"/>
    </source>
</evidence>
<dbReference type="GO" id="GO:0140359">
    <property type="term" value="F:ABC-type transporter activity"/>
    <property type="evidence" value="ECO:0007669"/>
    <property type="project" value="InterPro"/>
</dbReference>
<dbReference type="InterPro" id="IPR003439">
    <property type="entry name" value="ABC_transporter-like_ATP-bd"/>
</dbReference>